<evidence type="ECO:0000313" key="2">
    <source>
        <dbReference type="EMBL" id="PPK97385.1"/>
    </source>
</evidence>
<feature type="transmembrane region" description="Helical" evidence="1">
    <location>
        <begin position="92"/>
        <end position="110"/>
    </location>
</feature>
<dbReference type="RefSeq" id="WP_158257166.1">
    <property type="nucleotide sequence ID" value="NZ_PTJD01000004.1"/>
</dbReference>
<name>A0A2S6ITB4_9ACTN</name>
<keyword evidence="1" id="KW-0472">Membrane</keyword>
<feature type="transmembrane region" description="Helical" evidence="1">
    <location>
        <begin position="60"/>
        <end position="80"/>
    </location>
</feature>
<evidence type="ECO:0000256" key="1">
    <source>
        <dbReference type="SAM" id="Phobius"/>
    </source>
</evidence>
<keyword evidence="1" id="KW-1133">Transmembrane helix</keyword>
<feature type="transmembrane region" description="Helical" evidence="1">
    <location>
        <begin position="20"/>
        <end position="40"/>
    </location>
</feature>
<organism evidence="2 3">
    <name type="scientific">Kineococcus xinjiangensis</name>
    <dbReference type="NCBI Taxonomy" id="512762"/>
    <lineage>
        <taxon>Bacteria</taxon>
        <taxon>Bacillati</taxon>
        <taxon>Actinomycetota</taxon>
        <taxon>Actinomycetes</taxon>
        <taxon>Kineosporiales</taxon>
        <taxon>Kineosporiaceae</taxon>
        <taxon>Kineococcus</taxon>
    </lineage>
</organism>
<reference evidence="2 3" key="1">
    <citation type="submission" date="2018-02" db="EMBL/GenBank/DDBJ databases">
        <title>Genomic Encyclopedia of Archaeal and Bacterial Type Strains, Phase II (KMG-II): from individual species to whole genera.</title>
        <authorList>
            <person name="Goeker M."/>
        </authorList>
    </citation>
    <scope>NUCLEOTIDE SEQUENCE [LARGE SCALE GENOMIC DNA]</scope>
    <source>
        <strain evidence="2 3">DSM 22857</strain>
    </source>
</reference>
<dbReference type="AlphaFoldDB" id="A0A2S6ITB4"/>
<accession>A0A2S6ITB4</accession>
<comment type="caution">
    <text evidence="2">The sequence shown here is derived from an EMBL/GenBank/DDBJ whole genome shotgun (WGS) entry which is preliminary data.</text>
</comment>
<keyword evidence="1" id="KW-0812">Transmembrane</keyword>
<keyword evidence="3" id="KW-1185">Reference proteome</keyword>
<sequence>MSRGDSPASAGAGSRRPVRALAGVTAAAPACGVLVGWPVYRLALLEVSDPGGWGRLSASLLALGVGGAVWVVALLGGTVLAARRTVPPGRRAGVVAAAVGVAVAAVVVGWRFVPPAFLVVPLAPVAGGLLVLGSRGVRWATAVLLVALPLLYEALGRLTSS</sequence>
<dbReference type="Proteomes" id="UP000239485">
    <property type="component" value="Unassembled WGS sequence"/>
</dbReference>
<protein>
    <submittedName>
        <fullName evidence="2">Uncharacterized protein</fullName>
    </submittedName>
</protein>
<feature type="transmembrane region" description="Helical" evidence="1">
    <location>
        <begin position="139"/>
        <end position="155"/>
    </location>
</feature>
<gene>
    <name evidence="2" type="ORF">CLV92_104206</name>
</gene>
<proteinExistence type="predicted"/>
<evidence type="ECO:0000313" key="3">
    <source>
        <dbReference type="Proteomes" id="UP000239485"/>
    </source>
</evidence>
<dbReference type="EMBL" id="PTJD01000004">
    <property type="protein sequence ID" value="PPK97385.1"/>
    <property type="molecule type" value="Genomic_DNA"/>
</dbReference>